<evidence type="ECO:0000313" key="3">
    <source>
        <dbReference type="EMBL" id="SHI93729.1"/>
    </source>
</evidence>
<dbReference type="RefSeq" id="WP_073025933.1">
    <property type="nucleotide sequence ID" value="NZ_FQZS01000011.1"/>
</dbReference>
<dbReference type="GO" id="GO:0045333">
    <property type="term" value="P:cellular respiration"/>
    <property type="evidence" value="ECO:0007669"/>
    <property type="project" value="UniProtKB-ARBA"/>
</dbReference>
<dbReference type="OrthoDB" id="9775140at2"/>
<proteinExistence type="predicted"/>
<dbReference type="PANTHER" id="PTHR48084:SF1">
    <property type="entry name" value="2-OXOGLUTARATE SYNTHASE SUBUNIT KORB"/>
    <property type="match status" value="1"/>
</dbReference>
<dbReference type="Proteomes" id="UP000184442">
    <property type="component" value="Unassembled WGS sequence"/>
</dbReference>
<evidence type="ECO:0000259" key="2">
    <source>
        <dbReference type="Pfam" id="PF02775"/>
    </source>
</evidence>
<name>A0A1M6F815_9FIRM</name>
<gene>
    <name evidence="3" type="ORF">SAMN02745176_01862</name>
</gene>
<dbReference type="InterPro" id="IPR051457">
    <property type="entry name" value="2-oxoacid:Fd_oxidoreductase"/>
</dbReference>
<dbReference type="AlphaFoldDB" id="A0A1M6F815"/>
<dbReference type="Gene3D" id="3.40.50.970">
    <property type="match status" value="1"/>
</dbReference>
<reference evidence="3" key="1">
    <citation type="submission" date="2016-11" db="EMBL/GenBank/DDBJ databases">
        <authorList>
            <person name="Jaros S."/>
            <person name="Januszkiewicz K."/>
            <person name="Wedrychowicz H."/>
        </authorList>
    </citation>
    <scope>NUCLEOTIDE SEQUENCE [LARGE SCALE GENOMIC DNA]</scope>
    <source>
        <strain evidence="3">DSM 19022</strain>
    </source>
</reference>
<dbReference type="PANTHER" id="PTHR48084">
    <property type="entry name" value="2-OXOGLUTARATE OXIDOREDUCTASE SUBUNIT KORB-RELATED"/>
    <property type="match status" value="1"/>
</dbReference>
<dbReference type="GO" id="GO:0016625">
    <property type="term" value="F:oxidoreductase activity, acting on the aldehyde or oxo group of donors, iron-sulfur protein as acceptor"/>
    <property type="evidence" value="ECO:0007669"/>
    <property type="project" value="UniProtKB-ARBA"/>
</dbReference>
<keyword evidence="4" id="KW-1185">Reference proteome</keyword>
<dbReference type="STRING" id="1122184.SAMN02745176_01862"/>
<dbReference type="GO" id="GO:0030976">
    <property type="term" value="F:thiamine pyrophosphate binding"/>
    <property type="evidence" value="ECO:0007669"/>
    <property type="project" value="InterPro"/>
</dbReference>
<protein>
    <submittedName>
        <fullName evidence="3">2-oxoglutarate ferredoxin oxidoreductase, beta subunit</fullName>
    </submittedName>
</protein>
<dbReference type="InterPro" id="IPR029061">
    <property type="entry name" value="THDP-binding"/>
</dbReference>
<dbReference type="Pfam" id="PF02775">
    <property type="entry name" value="TPP_enzyme_C"/>
    <property type="match status" value="1"/>
</dbReference>
<dbReference type="EMBL" id="FQZS01000011">
    <property type="protein sequence ID" value="SHI93729.1"/>
    <property type="molecule type" value="Genomic_DNA"/>
</dbReference>
<evidence type="ECO:0000313" key="4">
    <source>
        <dbReference type="Proteomes" id="UP000184442"/>
    </source>
</evidence>
<dbReference type="CDD" id="cd03375">
    <property type="entry name" value="TPP_OGFOR"/>
    <property type="match status" value="1"/>
</dbReference>
<sequence>MPSALVNEYFRTNKLPQIWCPGCGHGIITRAITAAIDKLGLERDKICIVSGIGCSSRAPGYMDFDTLHTTHGRAIAFATGVKMANPDLKVIVITGDGDATAIGGNHLIHACRRNIDITTIVFNNNIYGMTGGQYSPTTPKFDKGTTAPYGNIDKAFDIPALAAAAGATYVGRSTAYHTQLLISLIENGIKNEGFSLIEALSVCPTYYGRKNKKGSAVDMLEWQKDHAVNISAASKMTPESLEGKFLIGEFKNSPEPEYTSEYQKIIDRLCKE</sequence>
<organism evidence="3 4">
    <name type="scientific">Lutispora thermophila DSM 19022</name>
    <dbReference type="NCBI Taxonomy" id="1122184"/>
    <lineage>
        <taxon>Bacteria</taxon>
        <taxon>Bacillati</taxon>
        <taxon>Bacillota</taxon>
        <taxon>Clostridia</taxon>
        <taxon>Lutisporales</taxon>
        <taxon>Lutisporaceae</taxon>
        <taxon>Lutispora</taxon>
    </lineage>
</organism>
<feature type="domain" description="Thiamine pyrophosphate enzyme TPP-binding" evidence="2">
    <location>
        <begin position="52"/>
        <end position="198"/>
    </location>
</feature>
<evidence type="ECO:0000256" key="1">
    <source>
        <dbReference type="ARBA" id="ARBA00023002"/>
    </source>
</evidence>
<dbReference type="SUPFAM" id="SSF52518">
    <property type="entry name" value="Thiamin diphosphate-binding fold (THDP-binding)"/>
    <property type="match status" value="1"/>
</dbReference>
<keyword evidence="1" id="KW-0560">Oxidoreductase</keyword>
<dbReference type="InterPro" id="IPR011766">
    <property type="entry name" value="TPP_enzyme_TPP-bd"/>
</dbReference>
<accession>A0A1M6F815</accession>